<dbReference type="GO" id="GO:0005876">
    <property type="term" value="C:spindle microtubule"/>
    <property type="evidence" value="ECO:0007669"/>
    <property type="project" value="TreeGrafter"/>
</dbReference>
<dbReference type="PANTHER" id="PTHR16056:SF16">
    <property type="entry name" value="REGULATOR OF MICROTUBULE DYNAMICS PROTEIN 1"/>
    <property type="match status" value="1"/>
</dbReference>
<proteinExistence type="predicted"/>
<dbReference type="InterPro" id="IPR011990">
    <property type="entry name" value="TPR-like_helical_dom_sf"/>
</dbReference>
<evidence type="ECO:0000256" key="2">
    <source>
        <dbReference type="ARBA" id="ARBA00022490"/>
    </source>
</evidence>
<dbReference type="SUPFAM" id="SSF48452">
    <property type="entry name" value="TPR-like"/>
    <property type="match status" value="1"/>
</dbReference>
<evidence type="ECO:0008006" key="6">
    <source>
        <dbReference type="Google" id="ProtNLM"/>
    </source>
</evidence>
<dbReference type="Gene3D" id="1.25.40.10">
    <property type="entry name" value="Tetratricopeptide repeat domain"/>
    <property type="match status" value="1"/>
</dbReference>
<dbReference type="PANTHER" id="PTHR16056">
    <property type="entry name" value="REGULATOR OF MICROTUBULE DYNAMICS PROTEIN"/>
    <property type="match status" value="1"/>
</dbReference>
<dbReference type="EnsemblMetazoa" id="CJA37796.1">
    <property type="protein sequence ID" value="CJA37796.1"/>
    <property type="gene ID" value="WBGene00213643"/>
</dbReference>
<accession>A0A8R1EIQ2</accession>
<organism evidence="4 5">
    <name type="scientific">Caenorhabditis japonica</name>
    <dbReference type="NCBI Taxonomy" id="281687"/>
    <lineage>
        <taxon>Eukaryota</taxon>
        <taxon>Metazoa</taxon>
        <taxon>Ecdysozoa</taxon>
        <taxon>Nematoda</taxon>
        <taxon>Chromadorea</taxon>
        <taxon>Rhabditida</taxon>
        <taxon>Rhabditina</taxon>
        <taxon>Rhabditomorpha</taxon>
        <taxon>Rhabditoidea</taxon>
        <taxon>Rhabditidae</taxon>
        <taxon>Peloderinae</taxon>
        <taxon>Caenorhabditis</taxon>
    </lineage>
</organism>
<protein>
    <recommendedName>
        <fullName evidence="6">Tetratricopeptide repeat protein</fullName>
    </recommendedName>
</protein>
<evidence type="ECO:0000256" key="1">
    <source>
        <dbReference type="ARBA" id="ARBA00004245"/>
    </source>
</evidence>
<dbReference type="GO" id="GO:0097431">
    <property type="term" value="C:mitotic spindle pole"/>
    <property type="evidence" value="ECO:0007669"/>
    <property type="project" value="TreeGrafter"/>
</dbReference>
<evidence type="ECO:0000256" key="3">
    <source>
        <dbReference type="ARBA" id="ARBA00023212"/>
    </source>
</evidence>
<evidence type="ECO:0000313" key="5">
    <source>
        <dbReference type="Proteomes" id="UP000005237"/>
    </source>
</evidence>
<reference evidence="4" key="2">
    <citation type="submission" date="2022-06" db="UniProtKB">
        <authorList>
            <consortium name="EnsemblMetazoa"/>
        </authorList>
    </citation>
    <scope>IDENTIFICATION</scope>
    <source>
        <strain evidence="4">DF5081</strain>
    </source>
</reference>
<keyword evidence="3" id="KW-0206">Cytoskeleton</keyword>
<keyword evidence="5" id="KW-1185">Reference proteome</keyword>
<dbReference type="AlphaFoldDB" id="A0A8R1EIQ2"/>
<dbReference type="GO" id="GO:0008017">
    <property type="term" value="F:microtubule binding"/>
    <property type="evidence" value="ECO:0007669"/>
    <property type="project" value="TreeGrafter"/>
</dbReference>
<name>A0A8R1EIQ2_CAEJA</name>
<keyword evidence="2" id="KW-0963">Cytoplasm</keyword>
<dbReference type="GO" id="GO:0005739">
    <property type="term" value="C:mitochondrion"/>
    <property type="evidence" value="ECO:0007669"/>
    <property type="project" value="TreeGrafter"/>
</dbReference>
<reference evidence="5" key="1">
    <citation type="submission" date="2010-08" db="EMBL/GenBank/DDBJ databases">
        <authorList>
            <consortium name="Caenorhabditis japonica Sequencing Consortium"/>
            <person name="Wilson R.K."/>
        </authorList>
    </citation>
    <scope>NUCLEOTIDE SEQUENCE [LARGE SCALE GENOMIC DNA]</scope>
    <source>
        <strain evidence="5">DF5081</strain>
    </source>
</reference>
<comment type="subcellular location">
    <subcellularLocation>
        <location evidence="1">Cytoplasm</location>
        <location evidence="1">Cytoskeleton</location>
    </subcellularLocation>
</comment>
<dbReference type="Proteomes" id="UP000005237">
    <property type="component" value="Unassembled WGS sequence"/>
</dbReference>
<sequence>MGYATRMVAKAIFATPPSSTYQEALHYFLKAEQIAVSFTGFFHSSTNKLIHVQPGFYSTNTYYIGEVYEQLGDKAEAIAHFRHAFKMPVITSDDAVIHKKAHEKLRKYGVKDTEVV</sequence>
<evidence type="ECO:0000313" key="4">
    <source>
        <dbReference type="EnsemblMetazoa" id="CJA37796.1"/>
    </source>
</evidence>